<evidence type="ECO:0000256" key="2">
    <source>
        <dbReference type="ARBA" id="ARBA00004141"/>
    </source>
</evidence>
<dbReference type="Pfam" id="PF02163">
    <property type="entry name" value="Peptidase_M50"/>
    <property type="match status" value="1"/>
</dbReference>
<dbReference type="CDD" id="cd23081">
    <property type="entry name" value="cpPDZ_EcRseP-like"/>
    <property type="match status" value="1"/>
</dbReference>
<evidence type="ECO:0000256" key="1">
    <source>
        <dbReference type="ARBA" id="ARBA00001947"/>
    </source>
</evidence>
<evidence type="ECO:0000256" key="10">
    <source>
        <dbReference type="ARBA" id="ARBA00023136"/>
    </source>
</evidence>
<feature type="transmembrane region" description="Helical" evidence="11">
    <location>
        <begin position="290"/>
        <end position="312"/>
    </location>
</feature>
<keyword evidence="9 11" id="KW-0482">Metalloprotease</keyword>
<feature type="transmembrane region" description="Helical" evidence="11">
    <location>
        <begin position="109"/>
        <end position="134"/>
    </location>
</feature>
<evidence type="ECO:0000256" key="5">
    <source>
        <dbReference type="ARBA" id="ARBA00022692"/>
    </source>
</evidence>
<evidence type="ECO:0000313" key="14">
    <source>
        <dbReference type="Proteomes" id="UP001279642"/>
    </source>
</evidence>
<protein>
    <recommendedName>
        <fullName evidence="11">Zinc metalloprotease</fullName>
        <ecNumber evidence="11">3.4.24.-</ecNumber>
    </recommendedName>
</protein>
<feature type="domain" description="PDZ" evidence="12">
    <location>
        <begin position="134"/>
        <end position="173"/>
    </location>
</feature>
<dbReference type="EMBL" id="JAXCLW010000002">
    <property type="protein sequence ID" value="MDY0883036.1"/>
    <property type="molecule type" value="Genomic_DNA"/>
</dbReference>
<dbReference type="PANTHER" id="PTHR42837:SF2">
    <property type="entry name" value="MEMBRANE METALLOPROTEASE ARASP2, CHLOROPLASTIC-RELATED"/>
    <property type="match status" value="1"/>
</dbReference>
<evidence type="ECO:0000256" key="7">
    <source>
        <dbReference type="ARBA" id="ARBA00022833"/>
    </source>
</evidence>
<dbReference type="InterPro" id="IPR008915">
    <property type="entry name" value="Peptidase_M50"/>
</dbReference>
<keyword evidence="4" id="KW-0645">Protease</keyword>
<evidence type="ECO:0000256" key="4">
    <source>
        <dbReference type="ARBA" id="ARBA00022670"/>
    </source>
</evidence>
<evidence type="ECO:0000256" key="9">
    <source>
        <dbReference type="ARBA" id="ARBA00023049"/>
    </source>
</evidence>
<keyword evidence="6 11" id="KW-0378">Hydrolase</keyword>
<keyword evidence="7 11" id="KW-0862">Zinc</keyword>
<dbReference type="PROSITE" id="PS50106">
    <property type="entry name" value="PDZ"/>
    <property type="match status" value="1"/>
</dbReference>
<comment type="cofactor">
    <cofactor evidence="1 11">
        <name>Zn(2+)</name>
        <dbReference type="ChEBI" id="CHEBI:29105"/>
    </cofactor>
</comment>
<keyword evidence="11" id="KW-0479">Metal-binding</keyword>
<dbReference type="InterPro" id="IPR041489">
    <property type="entry name" value="PDZ_6"/>
</dbReference>
<feature type="transmembrane region" description="Helical" evidence="11">
    <location>
        <begin position="342"/>
        <end position="360"/>
    </location>
</feature>
<feature type="transmembrane region" description="Helical" evidence="11">
    <location>
        <begin position="6"/>
        <end position="24"/>
    </location>
</feature>
<dbReference type="Pfam" id="PF17820">
    <property type="entry name" value="PDZ_6"/>
    <property type="match status" value="1"/>
</dbReference>
<dbReference type="Gene3D" id="2.30.42.10">
    <property type="match status" value="1"/>
</dbReference>
<dbReference type="CDD" id="cd06163">
    <property type="entry name" value="S2P-M50_PDZ_RseP-like"/>
    <property type="match status" value="1"/>
</dbReference>
<accession>A0ABU5E9L3</accession>
<dbReference type="SMART" id="SM00228">
    <property type="entry name" value="PDZ"/>
    <property type="match status" value="1"/>
</dbReference>
<dbReference type="InterPro" id="IPR001478">
    <property type="entry name" value="PDZ"/>
</dbReference>
<keyword evidence="8 11" id="KW-1133">Transmembrane helix</keyword>
<keyword evidence="5 11" id="KW-0812">Transmembrane</keyword>
<evidence type="ECO:0000256" key="8">
    <source>
        <dbReference type="ARBA" id="ARBA00022989"/>
    </source>
</evidence>
<dbReference type="RefSeq" id="WP_320508089.1">
    <property type="nucleotide sequence ID" value="NZ_JAXCLW010000002.1"/>
</dbReference>
<comment type="subcellular location">
    <subcellularLocation>
        <location evidence="2">Membrane</location>
        <topology evidence="2">Multi-pass membrane protein</topology>
    </subcellularLocation>
</comment>
<keyword evidence="14" id="KW-1185">Reference proteome</keyword>
<evidence type="ECO:0000256" key="3">
    <source>
        <dbReference type="ARBA" id="ARBA00007931"/>
    </source>
</evidence>
<dbReference type="InterPro" id="IPR004387">
    <property type="entry name" value="Pept_M50_Zn"/>
</dbReference>
<evidence type="ECO:0000256" key="11">
    <source>
        <dbReference type="RuleBase" id="RU362031"/>
    </source>
</evidence>
<dbReference type="EC" id="3.4.24.-" evidence="11"/>
<keyword evidence="10 11" id="KW-0472">Membrane</keyword>
<dbReference type="PANTHER" id="PTHR42837">
    <property type="entry name" value="REGULATOR OF SIGMA-E PROTEASE RSEP"/>
    <property type="match status" value="1"/>
</dbReference>
<evidence type="ECO:0000256" key="6">
    <source>
        <dbReference type="ARBA" id="ARBA00022801"/>
    </source>
</evidence>
<evidence type="ECO:0000259" key="12">
    <source>
        <dbReference type="PROSITE" id="PS50106"/>
    </source>
</evidence>
<reference evidence="13 14" key="1">
    <citation type="journal article" date="2016" name="Antonie Van Leeuwenhoek">
        <title>Dongia soli sp. nov., isolated from soil from Dokdo, Korea.</title>
        <authorList>
            <person name="Kim D.U."/>
            <person name="Lee H."/>
            <person name="Kim H."/>
            <person name="Kim S.G."/>
            <person name="Ka J.O."/>
        </authorList>
    </citation>
    <scope>NUCLEOTIDE SEQUENCE [LARGE SCALE GENOMIC DNA]</scope>
    <source>
        <strain evidence="13 14">D78</strain>
    </source>
</reference>
<name>A0ABU5E9L3_9PROT</name>
<evidence type="ECO:0000313" key="13">
    <source>
        <dbReference type="EMBL" id="MDY0883036.1"/>
    </source>
</evidence>
<gene>
    <name evidence="13" type="primary">rseP</name>
    <name evidence="13" type="ORF">SMD27_09285</name>
</gene>
<dbReference type="InterPro" id="IPR036034">
    <property type="entry name" value="PDZ_sf"/>
</dbReference>
<dbReference type="Proteomes" id="UP001279642">
    <property type="component" value="Unassembled WGS sequence"/>
</dbReference>
<proteinExistence type="inferred from homology"/>
<sequence>MEILAAIPHYGFWFLLLLTVLVFVHEMGHFLVARWCGVRVEVFSIGFGPELFGFTDRLGTRWKFSAIPLGGYVRMFGQESNALEGQAAAPMSEEDAAVAFNRKSVGQRAAIVAAGPLANYVFAIVVLTGLFLVYGKTLQSTEIGEVMPDSVASEAGLKAGDKIATLNGSPLEGFEDLAMQVRLHLDEPLQLGIDRAGQKLDFTLKPRIVEEEDTFGNKQRVGRLGIRSSGNGNVRKLGVGQSVVEATHQVYQMTTGMLTGIGQMITGKRSADEVGGALRIAKMSGDMAEIGFASLVSLAVLLSVNLGLINLFPIPMLDGGHLMFYAAEALRGRPLGARAHEWGLRLGVAFVLSLMVFATWNDLVYLKVVDYIKSLFT</sequence>
<dbReference type="SUPFAM" id="SSF50156">
    <property type="entry name" value="PDZ domain-like"/>
    <property type="match status" value="1"/>
</dbReference>
<comment type="similarity">
    <text evidence="3 11">Belongs to the peptidase M50B family.</text>
</comment>
<dbReference type="GO" id="GO:0008237">
    <property type="term" value="F:metallopeptidase activity"/>
    <property type="evidence" value="ECO:0007669"/>
    <property type="project" value="UniProtKB-KW"/>
</dbReference>
<dbReference type="NCBIfam" id="TIGR00054">
    <property type="entry name" value="RIP metalloprotease RseP"/>
    <property type="match status" value="1"/>
</dbReference>
<comment type="caution">
    <text evidence="13">The sequence shown here is derived from an EMBL/GenBank/DDBJ whole genome shotgun (WGS) entry which is preliminary data.</text>
</comment>
<organism evidence="13 14">
    <name type="scientific">Dongia soli</name>
    <dbReference type="NCBI Taxonomy" id="600628"/>
    <lineage>
        <taxon>Bacteria</taxon>
        <taxon>Pseudomonadati</taxon>
        <taxon>Pseudomonadota</taxon>
        <taxon>Alphaproteobacteria</taxon>
        <taxon>Rhodospirillales</taxon>
        <taxon>Dongiaceae</taxon>
        <taxon>Dongia</taxon>
    </lineage>
</organism>